<dbReference type="InterPro" id="IPR023799">
    <property type="entry name" value="RbfA_dom_sf"/>
</dbReference>
<gene>
    <name evidence="2" type="primary">rbfA</name>
    <name evidence="3" type="ORF">BOW51_04680</name>
</gene>
<dbReference type="GO" id="GO:0005829">
    <property type="term" value="C:cytosol"/>
    <property type="evidence" value="ECO:0007669"/>
    <property type="project" value="TreeGrafter"/>
</dbReference>
<dbReference type="Proteomes" id="UP000190896">
    <property type="component" value="Unassembled WGS sequence"/>
</dbReference>
<protein>
    <recommendedName>
        <fullName evidence="2">Ribosome-binding factor A</fullName>
    </recommendedName>
</protein>
<dbReference type="PROSITE" id="PS01319">
    <property type="entry name" value="RBFA"/>
    <property type="match status" value="1"/>
</dbReference>
<accession>A0A1T2KVU8</accession>
<comment type="caution">
    <text evidence="3">The sequence shown here is derived from an EMBL/GenBank/DDBJ whole genome shotgun (WGS) entry which is preliminary data.</text>
</comment>
<dbReference type="HAMAP" id="MF_00003">
    <property type="entry name" value="RbfA"/>
    <property type="match status" value="1"/>
</dbReference>
<organism evidence="3 4">
    <name type="scientific">Solemya velesiana gill symbiont</name>
    <dbReference type="NCBI Taxonomy" id="1918948"/>
    <lineage>
        <taxon>Bacteria</taxon>
        <taxon>Pseudomonadati</taxon>
        <taxon>Pseudomonadota</taxon>
        <taxon>Gammaproteobacteria</taxon>
        <taxon>sulfur-oxidizing symbionts</taxon>
    </lineage>
</organism>
<sequence length="125" mass="14360">MAREFKRTDRVGSQMQRELGELIRTQLENPHLGMVTIQEVRVVRDFSHAKVYFTTIGGELGEHATEKALNESAPYLRHELGRCMRMRTIPALHFVYDVSIERGARLSALIEEAVEEDAQHPDNQE</sequence>
<comment type="subunit">
    <text evidence="2">Monomer. Binds 30S ribosomal subunits, but not 50S ribosomal subunits or 70S ribosomes.</text>
</comment>
<dbReference type="Gene3D" id="3.30.300.20">
    <property type="match status" value="1"/>
</dbReference>
<evidence type="ECO:0000256" key="1">
    <source>
        <dbReference type="ARBA" id="ARBA00022517"/>
    </source>
</evidence>
<dbReference type="SUPFAM" id="SSF89919">
    <property type="entry name" value="Ribosome-binding factor A, RbfA"/>
    <property type="match status" value="1"/>
</dbReference>
<dbReference type="AlphaFoldDB" id="A0A1T2KVU8"/>
<keyword evidence="1 2" id="KW-0690">Ribosome biogenesis</keyword>
<dbReference type="RefSeq" id="WP_078486358.1">
    <property type="nucleotide sequence ID" value="NZ_MPRJ01000021.1"/>
</dbReference>
<dbReference type="PANTHER" id="PTHR33515">
    <property type="entry name" value="RIBOSOME-BINDING FACTOR A, CHLOROPLASTIC-RELATED"/>
    <property type="match status" value="1"/>
</dbReference>
<dbReference type="PANTHER" id="PTHR33515:SF1">
    <property type="entry name" value="RIBOSOME-BINDING FACTOR A, CHLOROPLASTIC-RELATED"/>
    <property type="match status" value="1"/>
</dbReference>
<proteinExistence type="inferred from homology"/>
<comment type="similarity">
    <text evidence="2">Belongs to the RbfA family.</text>
</comment>
<dbReference type="InterPro" id="IPR015946">
    <property type="entry name" value="KH_dom-like_a/b"/>
</dbReference>
<dbReference type="NCBIfam" id="TIGR00082">
    <property type="entry name" value="rbfA"/>
    <property type="match status" value="1"/>
</dbReference>
<evidence type="ECO:0000313" key="3">
    <source>
        <dbReference type="EMBL" id="OOZ36973.1"/>
    </source>
</evidence>
<dbReference type="InterPro" id="IPR000238">
    <property type="entry name" value="RbfA"/>
</dbReference>
<dbReference type="Pfam" id="PF02033">
    <property type="entry name" value="RBFA"/>
    <property type="match status" value="1"/>
</dbReference>
<dbReference type="EMBL" id="MPRJ01000021">
    <property type="protein sequence ID" value="OOZ36973.1"/>
    <property type="molecule type" value="Genomic_DNA"/>
</dbReference>
<evidence type="ECO:0000256" key="2">
    <source>
        <dbReference type="HAMAP-Rule" id="MF_00003"/>
    </source>
</evidence>
<keyword evidence="2" id="KW-0963">Cytoplasm</keyword>
<dbReference type="GO" id="GO:0030490">
    <property type="term" value="P:maturation of SSU-rRNA"/>
    <property type="evidence" value="ECO:0007669"/>
    <property type="project" value="UniProtKB-UniRule"/>
</dbReference>
<comment type="subcellular location">
    <subcellularLocation>
        <location evidence="2">Cytoplasm</location>
    </subcellularLocation>
</comment>
<dbReference type="InterPro" id="IPR020053">
    <property type="entry name" value="Ribosome-bd_factorA_CS"/>
</dbReference>
<name>A0A1T2KVU8_9GAMM</name>
<reference evidence="3 4" key="1">
    <citation type="submission" date="2016-11" db="EMBL/GenBank/DDBJ databases">
        <title>Mixed transmission modes and dynamic genome evolution in an obligate animal-bacterial symbiosis.</title>
        <authorList>
            <person name="Russell S.L."/>
            <person name="Corbett-Detig R.B."/>
            <person name="Cavanaugh C.M."/>
        </authorList>
    </citation>
    <scope>NUCLEOTIDE SEQUENCE [LARGE SCALE GENOMIC DNA]</scope>
    <source>
        <strain evidence="3">Se-Cadez</strain>
    </source>
</reference>
<keyword evidence="4" id="KW-1185">Reference proteome</keyword>
<dbReference type="GO" id="GO:0043024">
    <property type="term" value="F:ribosomal small subunit binding"/>
    <property type="evidence" value="ECO:0007669"/>
    <property type="project" value="TreeGrafter"/>
</dbReference>
<dbReference type="OrthoDB" id="307788at2"/>
<comment type="function">
    <text evidence="2">One of several proteins that assist in the late maturation steps of the functional core of the 30S ribosomal subunit. Associates with free 30S ribosomal subunits (but not with 30S subunits that are part of 70S ribosomes or polysomes). Required for efficient processing of 16S rRNA. May interact with the 5'-terminal helix region of 16S rRNA.</text>
</comment>
<evidence type="ECO:0000313" key="4">
    <source>
        <dbReference type="Proteomes" id="UP000190896"/>
    </source>
</evidence>